<accession>A0A834W3M8</accession>
<sequence length="55" mass="5903">MAVRVQCGSRVGIMGFVGLQKSQSPAVGVQDTAWHTRLSWPLFSSTPRGLSVDLS</sequence>
<dbReference type="AlphaFoldDB" id="A0A834W3M8"/>
<protein>
    <submittedName>
        <fullName evidence="1">Uncharacterized protein</fullName>
    </submittedName>
</protein>
<gene>
    <name evidence="1" type="ORF">G2W53_043687</name>
</gene>
<organism evidence="1 2">
    <name type="scientific">Senna tora</name>
    <dbReference type="NCBI Taxonomy" id="362788"/>
    <lineage>
        <taxon>Eukaryota</taxon>
        <taxon>Viridiplantae</taxon>
        <taxon>Streptophyta</taxon>
        <taxon>Embryophyta</taxon>
        <taxon>Tracheophyta</taxon>
        <taxon>Spermatophyta</taxon>
        <taxon>Magnoliopsida</taxon>
        <taxon>eudicotyledons</taxon>
        <taxon>Gunneridae</taxon>
        <taxon>Pentapetalae</taxon>
        <taxon>rosids</taxon>
        <taxon>fabids</taxon>
        <taxon>Fabales</taxon>
        <taxon>Fabaceae</taxon>
        <taxon>Caesalpinioideae</taxon>
        <taxon>Cassia clade</taxon>
        <taxon>Senna</taxon>
    </lineage>
</organism>
<dbReference type="EMBL" id="JAAIUW010000013">
    <property type="protein sequence ID" value="KAF7804576.1"/>
    <property type="molecule type" value="Genomic_DNA"/>
</dbReference>
<dbReference type="Proteomes" id="UP000634136">
    <property type="component" value="Unassembled WGS sequence"/>
</dbReference>
<evidence type="ECO:0000313" key="2">
    <source>
        <dbReference type="Proteomes" id="UP000634136"/>
    </source>
</evidence>
<proteinExistence type="predicted"/>
<comment type="caution">
    <text evidence="1">The sequence shown here is derived from an EMBL/GenBank/DDBJ whole genome shotgun (WGS) entry which is preliminary data.</text>
</comment>
<evidence type="ECO:0000313" key="1">
    <source>
        <dbReference type="EMBL" id="KAF7804576.1"/>
    </source>
</evidence>
<keyword evidence="2" id="KW-1185">Reference proteome</keyword>
<name>A0A834W3M8_9FABA</name>
<reference evidence="1" key="1">
    <citation type="submission" date="2020-09" db="EMBL/GenBank/DDBJ databases">
        <title>Genome-Enabled Discovery of Anthraquinone Biosynthesis in Senna tora.</title>
        <authorList>
            <person name="Kang S.-H."/>
            <person name="Pandey R.P."/>
            <person name="Lee C.-M."/>
            <person name="Sim J.-S."/>
            <person name="Jeong J.-T."/>
            <person name="Choi B.-S."/>
            <person name="Jung M."/>
            <person name="Ginzburg D."/>
            <person name="Zhao K."/>
            <person name="Won S.Y."/>
            <person name="Oh T.-J."/>
            <person name="Yu Y."/>
            <person name="Kim N.-H."/>
            <person name="Lee O.R."/>
            <person name="Lee T.-H."/>
            <person name="Bashyal P."/>
            <person name="Kim T.-S."/>
            <person name="Lee W.-H."/>
            <person name="Kawkins C."/>
            <person name="Kim C.-K."/>
            <person name="Kim J.S."/>
            <person name="Ahn B.O."/>
            <person name="Rhee S.Y."/>
            <person name="Sohng J.K."/>
        </authorList>
    </citation>
    <scope>NUCLEOTIDE SEQUENCE</scope>
    <source>
        <tissue evidence="1">Leaf</tissue>
    </source>
</reference>